<dbReference type="AlphaFoldDB" id="A0A0A9D1V7"/>
<sequence length="147" mass="16459">MGSVALEKWETNQGWGGQLHSLFVYFVQRFKSRLSLLSGVAKSHAIADSGGCSLNYPTSGYQKNFNFMQQFIQSSKYQNGVNSCTKFKTANNCVVHATVTICYVVRTSCITCQFKYVSKTKYIINGGFITFNKMLTIACKSLWLLEG</sequence>
<dbReference type="EMBL" id="GBRH01215311">
    <property type="protein sequence ID" value="JAD82584.1"/>
    <property type="molecule type" value="Transcribed_RNA"/>
</dbReference>
<reference evidence="1" key="2">
    <citation type="journal article" date="2015" name="Data Brief">
        <title>Shoot transcriptome of the giant reed, Arundo donax.</title>
        <authorList>
            <person name="Barrero R.A."/>
            <person name="Guerrero F.D."/>
            <person name="Moolhuijzen P."/>
            <person name="Goolsby J.A."/>
            <person name="Tidwell J."/>
            <person name="Bellgard S.E."/>
            <person name="Bellgard M.I."/>
        </authorList>
    </citation>
    <scope>NUCLEOTIDE SEQUENCE</scope>
    <source>
        <tissue evidence="1">Shoot tissue taken approximately 20 cm above the soil surface</tissue>
    </source>
</reference>
<protein>
    <submittedName>
        <fullName evidence="1">Uncharacterized protein</fullName>
    </submittedName>
</protein>
<reference evidence="1" key="1">
    <citation type="submission" date="2014-09" db="EMBL/GenBank/DDBJ databases">
        <authorList>
            <person name="Magalhaes I.L.F."/>
            <person name="Oliveira U."/>
            <person name="Santos F.R."/>
            <person name="Vidigal T.H.D.A."/>
            <person name="Brescovit A.D."/>
            <person name="Santos A.J."/>
        </authorList>
    </citation>
    <scope>NUCLEOTIDE SEQUENCE</scope>
    <source>
        <tissue evidence="1">Shoot tissue taken approximately 20 cm above the soil surface</tissue>
    </source>
</reference>
<name>A0A0A9D1V7_ARUDO</name>
<organism evidence="1">
    <name type="scientific">Arundo donax</name>
    <name type="common">Giant reed</name>
    <name type="synonym">Donax arundinaceus</name>
    <dbReference type="NCBI Taxonomy" id="35708"/>
    <lineage>
        <taxon>Eukaryota</taxon>
        <taxon>Viridiplantae</taxon>
        <taxon>Streptophyta</taxon>
        <taxon>Embryophyta</taxon>
        <taxon>Tracheophyta</taxon>
        <taxon>Spermatophyta</taxon>
        <taxon>Magnoliopsida</taxon>
        <taxon>Liliopsida</taxon>
        <taxon>Poales</taxon>
        <taxon>Poaceae</taxon>
        <taxon>PACMAD clade</taxon>
        <taxon>Arundinoideae</taxon>
        <taxon>Arundineae</taxon>
        <taxon>Arundo</taxon>
    </lineage>
</organism>
<proteinExistence type="predicted"/>
<accession>A0A0A9D1V7</accession>
<evidence type="ECO:0000313" key="1">
    <source>
        <dbReference type="EMBL" id="JAD82584.1"/>
    </source>
</evidence>